<dbReference type="InterPro" id="IPR020476">
    <property type="entry name" value="Nudix_hydrolase"/>
</dbReference>
<dbReference type="PROSITE" id="PS51462">
    <property type="entry name" value="NUDIX"/>
    <property type="match status" value="1"/>
</dbReference>
<evidence type="ECO:0000313" key="6">
    <source>
        <dbReference type="Proteomes" id="UP000183557"/>
    </source>
</evidence>
<dbReference type="InterPro" id="IPR020084">
    <property type="entry name" value="NUDIX_hydrolase_CS"/>
</dbReference>
<dbReference type="InterPro" id="IPR000086">
    <property type="entry name" value="NUDIX_hydrolase_dom"/>
</dbReference>
<gene>
    <name evidence="5" type="ORF">SAMN04487936_101473</name>
</gene>
<organism evidence="5 6">
    <name type="scientific">Halobacillus dabanensis</name>
    <dbReference type="NCBI Taxonomy" id="240302"/>
    <lineage>
        <taxon>Bacteria</taxon>
        <taxon>Bacillati</taxon>
        <taxon>Bacillota</taxon>
        <taxon>Bacilli</taxon>
        <taxon>Bacillales</taxon>
        <taxon>Bacillaceae</taxon>
        <taxon>Halobacillus</taxon>
    </lineage>
</organism>
<reference evidence="6" key="1">
    <citation type="submission" date="2016-10" db="EMBL/GenBank/DDBJ databases">
        <authorList>
            <person name="Varghese N."/>
            <person name="Submissions S."/>
        </authorList>
    </citation>
    <scope>NUCLEOTIDE SEQUENCE [LARGE SCALE GENOMIC DNA]</scope>
    <source>
        <strain evidence="6">CGMCC 1.3704</strain>
    </source>
</reference>
<dbReference type="EMBL" id="FOSB01000001">
    <property type="protein sequence ID" value="SFJ26413.1"/>
    <property type="molecule type" value="Genomic_DNA"/>
</dbReference>
<dbReference type="Gene3D" id="3.90.79.10">
    <property type="entry name" value="Nucleoside Triphosphate Pyrophosphohydrolase"/>
    <property type="match status" value="1"/>
</dbReference>
<evidence type="ECO:0000256" key="1">
    <source>
        <dbReference type="ARBA" id="ARBA00001946"/>
    </source>
</evidence>
<dbReference type="PROSITE" id="PS00893">
    <property type="entry name" value="NUDIX_BOX"/>
    <property type="match status" value="1"/>
</dbReference>
<name>A0A1I3PXQ5_HALDA</name>
<proteinExistence type="inferred from homology"/>
<evidence type="ECO:0000256" key="3">
    <source>
        <dbReference type="RuleBase" id="RU003476"/>
    </source>
</evidence>
<evidence type="ECO:0000256" key="2">
    <source>
        <dbReference type="ARBA" id="ARBA00022801"/>
    </source>
</evidence>
<dbReference type="GO" id="GO:0016787">
    <property type="term" value="F:hydrolase activity"/>
    <property type="evidence" value="ECO:0007669"/>
    <property type="project" value="UniProtKB-KW"/>
</dbReference>
<keyword evidence="2 3" id="KW-0378">Hydrolase</keyword>
<sequence>MMSKWQGSAAICINDKNELLMVLQGKPQEKKTWTVPSGGIKEGETPEQCCRRETFEETGYIVSVKERLKIKNGFIGEIAVEVAYFSVSRTGGQMQIQDTDSLIHEIRWVSQEELLHLELSFPEDLSFLIAVLKTEKNEGVERA</sequence>
<dbReference type="SUPFAM" id="SSF55811">
    <property type="entry name" value="Nudix"/>
    <property type="match status" value="1"/>
</dbReference>
<dbReference type="PANTHER" id="PTHR43046:SF2">
    <property type="entry name" value="8-OXO-DGTP DIPHOSPHATASE-RELATED"/>
    <property type="match status" value="1"/>
</dbReference>
<keyword evidence="6" id="KW-1185">Reference proteome</keyword>
<feature type="domain" description="Nudix hydrolase" evidence="4">
    <location>
        <begin position="4"/>
        <end position="131"/>
    </location>
</feature>
<dbReference type="PRINTS" id="PR00502">
    <property type="entry name" value="NUDIXFAMILY"/>
</dbReference>
<dbReference type="PANTHER" id="PTHR43046">
    <property type="entry name" value="GDP-MANNOSE MANNOSYL HYDROLASE"/>
    <property type="match status" value="1"/>
</dbReference>
<accession>A0A1I3PXQ5</accession>
<evidence type="ECO:0000259" key="4">
    <source>
        <dbReference type="PROSITE" id="PS51462"/>
    </source>
</evidence>
<dbReference type="CDD" id="cd02883">
    <property type="entry name" value="NUDIX_Hydrolase"/>
    <property type="match status" value="1"/>
</dbReference>
<comment type="cofactor">
    <cofactor evidence="1">
        <name>Mg(2+)</name>
        <dbReference type="ChEBI" id="CHEBI:18420"/>
    </cofactor>
</comment>
<protein>
    <submittedName>
        <fullName evidence="5">ADP-ribose pyrophosphatase YjhB, NUDIX family</fullName>
    </submittedName>
</protein>
<comment type="similarity">
    <text evidence="3">Belongs to the Nudix hydrolase family.</text>
</comment>
<dbReference type="Proteomes" id="UP000183557">
    <property type="component" value="Unassembled WGS sequence"/>
</dbReference>
<dbReference type="InterPro" id="IPR015797">
    <property type="entry name" value="NUDIX_hydrolase-like_dom_sf"/>
</dbReference>
<evidence type="ECO:0000313" key="5">
    <source>
        <dbReference type="EMBL" id="SFJ26413.1"/>
    </source>
</evidence>
<dbReference type="Pfam" id="PF00293">
    <property type="entry name" value="NUDIX"/>
    <property type="match status" value="1"/>
</dbReference>
<dbReference type="AlphaFoldDB" id="A0A1I3PXQ5"/>